<gene>
    <name evidence="3" type="ORF">PECAL_2P21320</name>
</gene>
<feature type="chain" id="PRO_5035224615" description="Protein BIG1" evidence="2">
    <location>
        <begin position="19"/>
        <end position="322"/>
    </location>
</feature>
<reference evidence="3" key="1">
    <citation type="submission" date="2021-11" db="EMBL/GenBank/DDBJ databases">
        <authorList>
            <consortium name="Genoscope - CEA"/>
            <person name="William W."/>
        </authorList>
    </citation>
    <scope>NUCLEOTIDE SEQUENCE</scope>
</reference>
<proteinExistence type="predicted"/>
<evidence type="ECO:0008006" key="5">
    <source>
        <dbReference type="Google" id="ProtNLM"/>
    </source>
</evidence>
<organism evidence="3 4">
    <name type="scientific">Pelagomonas calceolata</name>
    <dbReference type="NCBI Taxonomy" id="35677"/>
    <lineage>
        <taxon>Eukaryota</taxon>
        <taxon>Sar</taxon>
        <taxon>Stramenopiles</taxon>
        <taxon>Ochrophyta</taxon>
        <taxon>Pelagophyceae</taxon>
        <taxon>Pelagomonadales</taxon>
        <taxon>Pelagomonadaceae</taxon>
        <taxon>Pelagomonas</taxon>
    </lineage>
</organism>
<dbReference type="Proteomes" id="UP000789595">
    <property type="component" value="Unassembled WGS sequence"/>
</dbReference>
<keyword evidence="1" id="KW-0472">Membrane</keyword>
<keyword evidence="1" id="KW-1133">Transmembrane helix</keyword>
<keyword evidence="4" id="KW-1185">Reference proteome</keyword>
<feature type="transmembrane region" description="Helical" evidence="1">
    <location>
        <begin position="278"/>
        <end position="297"/>
    </location>
</feature>
<comment type="caution">
    <text evidence="3">The sequence shown here is derived from an EMBL/GenBank/DDBJ whole genome shotgun (WGS) entry which is preliminary data.</text>
</comment>
<dbReference type="OrthoDB" id="10659040at2759"/>
<keyword evidence="1" id="KW-0812">Transmembrane</keyword>
<keyword evidence="2" id="KW-0732">Signal</keyword>
<evidence type="ECO:0000256" key="1">
    <source>
        <dbReference type="SAM" id="Phobius"/>
    </source>
</evidence>
<accession>A0A8J2X098</accession>
<protein>
    <recommendedName>
        <fullName evidence="5">Protein BIG1</fullName>
    </recommendedName>
</protein>
<dbReference type="EMBL" id="CAKKNE010000002">
    <property type="protein sequence ID" value="CAH0369026.1"/>
    <property type="molecule type" value="Genomic_DNA"/>
</dbReference>
<evidence type="ECO:0000313" key="3">
    <source>
        <dbReference type="EMBL" id="CAH0369026.1"/>
    </source>
</evidence>
<dbReference type="AlphaFoldDB" id="A0A8J2X098"/>
<feature type="signal peptide" evidence="2">
    <location>
        <begin position="1"/>
        <end position="18"/>
    </location>
</feature>
<evidence type="ECO:0000256" key="2">
    <source>
        <dbReference type="SAM" id="SignalP"/>
    </source>
</evidence>
<evidence type="ECO:0000313" key="4">
    <source>
        <dbReference type="Proteomes" id="UP000789595"/>
    </source>
</evidence>
<sequence>MARRSIAAFIASLAGARAGTVGFAGTYVSGGGGPPTTLDALGAWAAALGAPETTETARLPATSLIKPPRRLALLVAAPPKGSAGLERTTKLAPHEDGFAALGAALRRPLAGDGRRIQVACAGGGDDARALCDDWREPLDATGAFARFKEGGALRDAIISKGGSIEADGAVAFPKVGKVDEPLVEEVAALVEYALKPGADRLDVLVASEASHAANAAAAAQLLKCACAAISSNEDPAALVFVEQPTAKSRRLAATDAPTASSSTEYYSLEEIRNYQICLWTAIALISVLLSAVLFLACMRPEYDSLLYATFQANVGDHFGKEN</sequence>
<name>A0A8J2X098_9STRA</name>